<dbReference type="SUPFAM" id="SSF52821">
    <property type="entry name" value="Rhodanese/Cell cycle control phosphatase"/>
    <property type="match status" value="1"/>
</dbReference>
<dbReference type="InterPro" id="IPR036873">
    <property type="entry name" value="Rhodanese-like_dom_sf"/>
</dbReference>
<dbReference type="InterPro" id="IPR001763">
    <property type="entry name" value="Rhodanese-like_dom"/>
</dbReference>
<dbReference type="Gene3D" id="3.40.250.10">
    <property type="entry name" value="Rhodanese-like domain"/>
    <property type="match status" value="1"/>
</dbReference>
<dbReference type="EMBL" id="MUYB01000026">
    <property type="protein sequence ID" value="OOS03416.1"/>
    <property type="molecule type" value="Genomic_DNA"/>
</dbReference>
<keyword evidence="1" id="KW-0812">Transmembrane</keyword>
<dbReference type="AlphaFoldDB" id="A0A1T0B071"/>
<keyword evidence="4" id="KW-1185">Reference proteome</keyword>
<feature type="domain" description="Rhodanese" evidence="2">
    <location>
        <begin position="54"/>
        <end position="145"/>
    </location>
</feature>
<evidence type="ECO:0000313" key="4">
    <source>
        <dbReference type="Proteomes" id="UP000190023"/>
    </source>
</evidence>
<dbReference type="PROSITE" id="PS50206">
    <property type="entry name" value="RHODANESE_3"/>
    <property type="match status" value="1"/>
</dbReference>
<sequence>MEEFIVMAKQFAQNHTLMVVAWVLVFLTVIYTLVKSVTTKVKVVTNPQATSLINNQDAVLLDIRSPDDFKQGHIVNSINILPAEIKKQNLGKIEQFKDKPVIVVCASGISATASAELLTKQGFNQVYTLKEGIAAWRAANLPLVKK</sequence>
<gene>
    <name evidence="3" type="ORF">B0188_06105</name>
</gene>
<dbReference type="CDD" id="cd00158">
    <property type="entry name" value="RHOD"/>
    <property type="match status" value="1"/>
</dbReference>
<proteinExistence type="predicted"/>
<evidence type="ECO:0000313" key="3">
    <source>
        <dbReference type="EMBL" id="OOS03416.1"/>
    </source>
</evidence>
<keyword evidence="1" id="KW-0472">Membrane</keyword>
<evidence type="ECO:0000256" key="1">
    <source>
        <dbReference type="SAM" id="Phobius"/>
    </source>
</evidence>
<keyword evidence="1" id="KW-1133">Transmembrane helix</keyword>
<accession>A0A1T0B071</accession>
<reference evidence="3 4" key="1">
    <citation type="submission" date="2017-02" db="EMBL/GenBank/DDBJ databases">
        <title>Draft genome sequence of Haemophilus felis CCUG 31170 type strain.</title>
        <authorList>
            <person name="Engstrom-Jakobsson H."/>
            <person name="Salva-Serra F."/>
            <person name="Thorell K."/>
            <person name="Gonzales-Siles L."/>
            <person name="Karlsson R."/>
            <person name="Boulund F."/>
            <person name="Engstrand L."/>
            <person name="Kristiansson E."/>
            <person name="Moore E."/>
        </authorList>
    </citation>
    <scope>NUCLEOTIDE SEQUENCE [LARGE SCALE GENOMIC DNA]</scope>
    <source>
        <strain evidence="3 4">CCUG 31170</strain>
    </source>
</reference>
<dbReference type="InterPro" id="IPR050229">
    <property type="entry name" value="GlpE_sulfurtransferase"/>
</dbReference>
<dbReference type="PANTHER" id="PTHR43031">
    <property type="entry name" value="FAD-DEPENDENT OXIDOREDUCTASE"/>
    <property type="match status" value="1"/>
</dbReference>
<protein>
    <submittedName>
        <fullName evidence="3">Rhodanese-like domain-containing protein</fullName>
    </submittedName>
</protein>
<name>A0A1T0B071_9PAST</name>
<dbReference type="PANTHER" id="PTHR43031:SF18">
    <property type="entry name" value="RHODANESE-RELATED SULFURTRANSFERASES"/>
    <property type="match status" value="1"/>
</dbReference>
<organism evidence="3 4">
    <name type="scientific">[Haemophilus] felis</name>
    <dbReference type="NCBI Taxonomy" id="123822"/>
    <lineage>
        <taxon>Bacteria</taxon>
        <taxon>Pseudomonadati</taxon>
        <taxon>Pseudomonadota</taxon>
        <taxon>Gammaproteobacteria</taxon>
        <taxon>Pasteurellales</taxon>
        <taxon>Pasteurellaceae</taxon>
    </lineage>
</organism>
<evidence type="ECO:0000259" key="2">
    <source>
        <dbReference type="PROSITE" id="PS50206"/>
    </source>
</evidence>
<dbReference type="Pfam" id="PF00581">
    <property type="entry name" value="Rhodanese"/>
    <property type="match status" value="1"/>
</dbReference>
<dbReference type="OrthoDB" id="9808735at2"/>
<dbReference type="STRING" id="123822.B0188_06105"/>
<comment type="caution">
    <text evidence="3">The sequence shown here is derived from an EMBL/GenBank/DDBJ whole genome shotgun (WGS) entry which is preliminary data.</text>
</comment>
<dbReference type="Proteomes" id="UP000190023">
    <property type="component" value="Unassembled WGS sequence"/>
</dbReference>
<feature type="transmembrane region" description="Helical" evidence="1">
    <location>
        <begin position="15"/>
        <end position="34"/>
    </location>
</feature>
<dbReference type="SMART" id="SM00450">
    <property type="entry name" value="RHOD"/>
    <property type="match status" value="1"/>
</dbReference>